<feature type="transmembrane region" description="Helical" evidence="1">
    <location>
        <begin position="20"/>
        <end position="40"/>
    </location>
</feature>
<protein>
    <recommendedName>
        <fullName evidence="3">ABC transporter permease</fullName>
    </recommendedName>
</protein>
<keyword evidence="1" id="KW-0812">Transmembrane</keyword>
<dbReference type="RefSeq" id="WP_349946799.1">
    <property type="nucleotide sequence ID" value="NZ_CP157940.1"/>
</dbReference>
<evidence type="ECO:0008006" key="3">
    <source>
        <dbReference type="Google" id="ProtNLM"/>
    </source>
</evidence>
<feature type="transmembrane region" description="Helical" evidence="1">
    <location>
        <begin position="60"/>
        <end position="85"/>
    </location>
</feature>
<evidence type="ECO:0000313" key="2">
    <source>
        <dbReference type="EMBL" id="XBS54263.1"/>
    </source>
</evidence>
<feature type="transmembrane region" description="Helical" evidence="1">
    <location>
        <begin position="116"/>
        <end position="138"/>
    </location>
</feature>
<dbReference type="EMBL" id="CP157940">
    <property type="protein sequence ID" value="XBS54263.1"/>
    <property type="molecule type" value="Genomic_DNA"/>
</dbReference>
<evidence type="ECO:0000256" key="1">
    <source>
        <dbReference type="SAM" id="Phobius"/>
    </source>
</evidence>
<feature type="transmembrane region" description="Helical" evidence="1">
    <location>
        <begin position="252"/>
        <end position="277"/>
    </location>
</feature>
<proteinExistence type="predicted"/>
<gene>
    <name evidence="2" type="ORF">ABFV83_00300</name>
</gene>
<reference evidence="2" key="1">
    <citation type="submission" date="2024-06" db="EMBL/GenBank/DDBJ databases">
        <title>Lacrimispora cavernae sp. nov., a novel anaerobe isolated from bat guano pile inside a cave.</title>
        <authorList>
            <person name="Miller S.L."/>
            <person name="Lu N."/>
            <person name="King J."/>
            <person name="Sankaranarayanan K."/>
            <person name="Lawson P.A."/>
        </authorList>
    </citation>
    <scope>NUCLEOTIDE SEQUENCE</scope>
    <source>
        <strain evidence="2">BS-2</strain>
    </source>
</reference>
<sequence length="290" mass="31898">MFGKLCKYEFKSIVRTLAPIYLAVIVISILNAFMGVGSLVNGYYNNLMSGLNFGSGLMGLIQSVSVIAYFGVLIAMSVLTLIIVIQRFYKGLLCDEGYLMFTLPVKPWQLIAAKGTVAFVMSLASFLTAMVSIFILVLGTAGTSKVFAALTDPQVLDVINSGLAQVPSWPLLVFEMIILAITGGLVKLYHMYFSMALGHLANKYRVMMSVVAFIVISMIFSFINGLLMIIMANIPSFQAFINRIDTMPDVQGISLVMHLTFIGSAIYNVILLVIFFFGTERILSKRLNLE</sequence>
<organism evidence="2">
    <name type="scientific">Lacrimispora sp. BS-2</name>
    <dbReference type="NCBI Taxonomy" id="3151850"/>
    <lineage>
        <taxon>Bacteria</taxon>
        <taxon>Bacillati</taxon>
        <taxon>Bacillota</taxon>
        <taxon>Clostridia</taxon>
        <taxon>Lachnospirales</taxon>
        <taxon>Lachnospiraceae</taxon>
        <taxon>Lacrimispora</taxon>
    </lineage>
</organism>
<accession>A0AAU7PPJ6</accession>
<keyword evidence="1" id="KW-1133">Transmembrane helix</keyword>
<dbReference type="AlphaFoldDB" id="A0AAU7PPJ6"/>
<feature type="transmembrane region" description="Helical" evidence="1">
    <location>
        <begin position="210"/>
        <end position="232"/>
    </location>
</feature>
<name>A0AAU7PPJ6_9FIRM</name>
<feature type="transmembrane region" description="Helical" evidence="1">
    <location>
        <begin position="169"/>
        <end position="189"/>
    </location>
</feature>
<keyword evidence="1" id="KW-0472">Membrane</keyword>